<organism evidence="1 2">
    <name type="scientific">Leptospira santarosai str. ZUN179</name>
    <dbReference type="NCBI Taxonomy" id="1049985"/>
    <lineage>
        <taxon>Bacteria</taxon>
        <taxon>Pseudomonadati</taxon>
        <taxon>Spirochaetota</taxon>
        <taxon>Spirochaetia</taxon>
        <taxon>Leptospirales</taxon>
        <taxon>Leptospiraceae</taxon>
        <taxon>Leptospira</taxon>
    </lineage>
</organism>
<name>M6UGE9_9LEPT</name>
<proteinExistence type="predicted"/>
<accession>M6UGE9</accession>
<reference evidence="1 2" key="1">
    <citation type="submission" date="2013-01" db="EMBL/GenBank/DDBJ databases">
        <authorList>
            <person name="Harkins D.M."/>
            <person name="Durkin A.S."/>
            <person name="Brinkac L.M."/>
            <person name="Haft D.H."/>
            <person name="Selengut J.D."/>
            <person name="Sanka R."/>
            <person name="DePew J."/>
            <person name="Purushe J."/>
            <person name="Matthias M.A."/>
            <person name="Vinetz J.M."/>
            <person name="Sutton G.G."/>
            <person name="Nierman W.C."/>
            <person name="Fouts D.E."/>
        </authorList>
    </citation>
    <scope>NUCLEOTIDE SEQUENCE [LARGE SCALE GENOMIC DNA]</scope>
    <source>
        <strain evidence="1 2">ZUN179</strain>
    </source>
</reference>
<dbReference type="Proteomes" id="UP000012160">
    <property type="component" value="Unassembled WGS sequence"/>
</dbReference>
<dbReference type="AlphaFoldDB" id="M6UGE9"/>
<gene>
    <name evidence="1" type="ORF">LEP1GSC187_2858</name>
</gene>
<comment type="caution">
    <text evidence="1">The sequence shown here is derived from an EMBL/GenBank/DDBJ whole genome shotgun (WGS) entry which is preliminary data.</text>
</comment>
<evidence type="ECO:0000313" key="1">
    <source>
        <dbReference type="EMBL" id="EMO43605.1"/>
    </source>
</evidence>
<dbReference type="EMBL" id="AHOQ02000050">
    <property type="protein sequence ID" value="EMO43605.1"/>
    <property type="molecule type" value="Genomic_DNA"/>
</dbReference>
<protein>
    <submittedName>
        <fullName evidence="1">Uncharacterized protein</fullName>
    </submittedName>
</protein>
<evidence type="ECO:0000313" key="2">
    <source>
        <dbReference type="Proteomes" id="UP000012160"/>
    </source>
</evidence>
<sequence>MWGKENLEQAKLKGFRFNPTHVGKRLKTCIGQMRIFATNF</sequence>